<name>A0A9W9E1E1_9AGAR</name>
<reference evidence="2" key="1">
    <citation type="submission" date="2022-08" db="EMBL/GenBank/DDBJ databases">
        <authorList>
            <consortium name="DOE Joint Genome Institute"/>
            <person name="Min B."/>
            <person name="Riley R."/>
            <person name="Sierra-Patev S."/>
            <person name="Naranjo-Ortiz M."/>
            <person name="Looney B."/>
            <person name="Konkel Z."/>
            <person name="Slot J.C."/>
            <person name="Sakamoto Y."/>
            <person name="Steenwyk J.L."/>
            <person name="Rokas A."/>
            <person name="Carro J."/>
            <person name="Camarero S."/>
            <person name="Ferreira P."/>
            <person name="Molpeceres G."/>
            <person name="Ruiz-Duenas F.J."/>
            <person name="Serrano A."/>
            <person name="Henrissat B."/>
            <person name="Drula E."/>
            <person name="Hughes K.W."/>
            <person name="Mata J.L."/>
            <person name="Ishikawa N.K."/>
            <person name="Vargas-Isla R."/>
            <person name="Ushijima S."/>
            <person name="Smith C.A."/>
            <person name="Ahrendt S."/>
            <person name="Andreopoulos W."/>
            <person name="He G."/>
            <person name="Labutti K."/>
            <person name="Lipzen A."/>
            <person name="Ng V."/>
            <person name="Sandor L."/>
            <person name="Barry K."/>
            <person name="Martinez A.T."/>
            <person name="Xiao Y."/>
            <person name="Gibbons J.G."/>
            <person name="Terashima K."/>
            <person name="Hibbett D.S."/>
            <person name="Grigoriev I.V."/>
        </authorList>
    </citation>
    <scope>NUCLEOTIDE SEQUENCE</scope>
    <source>
        <strain evidence="2">Sp2 HRB7682 ss15</strain>
    </source>
</reference>
<evidence type="ECO:0000313" key="2">
    <source>
        <dbReference type="EMBL" id="KAJ4494831.1"/>
    </source>
</evidence>
<feature type="region of interest" description="Disordered" evidence="1">
    <location>
        <begin position="218"/>
        <end position="248"/>
    </location>
</feature>
<evidence type="ECO:0000256" key="1">
    <source>
        <dbReference type="SAM" id="MobiDB-lite"/>
    </source>
</evidence>
<protein>
    <submittedName>
        <fullName evidence="2">Uncharacterized protein</fullName>
    </submittedName>
</protein>
<reference evidence="2" key="2">
    <citation type="journal article" date="2023" name="Proc. Natl. Acad. Sci. U.S.A.">
        <title>A global phylogenomic analysis of the shiitake genus Lentinula.</title>
        <authorList>
            <person name="Sierra-Patev S."/>
            <person name="Min B."/>
            <person name="Naranjo-Ortiz M."/>
            <person name="Looney B."/>
            <person name="Konkel Z."/>
            <person name="Slot J.C."/>
            <person name="Sakamoto Y."/>
            <person name="Steenwyk J.L."/>
            <person name="Rokas A."/>
            <person name="Carro J."/>
            <person name="Camarero S."/>
            <person name="Ferreira P."/>
            <person name="Molpeceres G."/>
            <person name="Ruiz-Duenas F.J."/>
            <person name="Serrano A."/>
            <person name="Henrissat B."/>
            <person name="Drula E."/>
            <person name="Hughes K.W."/>
            <person name="Mata J.L."/>
            <person name="Ishikawa N.K."/>
            <person name="Vargas-Isla R."/>
            <person name="Ushijima S."/>
            <person name="Smith C.A."/>
            <person name="Donoghue J."/>
            <person name="Ahrendt S."/>
            <person name="Andreopoulos W."/>
            <person name="He G."/>
            <person name="LaButti K."/>
            <person name="Lipzen A."/>
            <person name="Ng V."/>
            <person name="Riley R."/>
            <person name="Sandor L."/>
            <person name="Barry K."/>
            <person name="Martinez A.T."/>
            <person name="Xiao Y."/>
            <person name="Gibbons J.G."/>
            <person name="Terashima K."/>
            <person name="Grigoriev I.V."/>
            <person name="Hibbett D."/>
        </authorList>
    </citation>
    <scope>NUCLEOTIDE SEQUENCE</scope>
    <source>
        <strain evidence="2">Sp2 HRB7682 ss15</strain>
    </source>
</reference>
<dbReference type="EMBL" id="JANVFS010000002">
    <property type="protein sequence ID" value="KAJ4494831.1"/>
    <property type="molecule type" value="Genomic_DNA"/>
</dbReference>
<dbReference type="AlphaFoldDB" id="A0A9W9E1E1"/>
<gene>
    <name evidence="2" type="ORF">C8J55DRAFT_484534</name>
</gene>
<feature type="compositionally biased region" description="Basic residues" evidence="1">
    <location>
        <begin position="234"/>
        <end position="244"/>
    </location>
</feature>
<dbReference type="Proteomes" id="UP001150238">
    <property type="component" value="Unassembled WGS sequence"/>
</dbReference>
<accession>A0A9W9E1E1</accession>
<organism evidence="2 3">
    <name type="scientific">Lentinula lateritia</name>
    <dbReference type="NCBI Taxonomy" id="40482"/>
    <lineage>
        <taxon>Eukaryota</taxon>
        <taxon>Fungi</taxon>
        <taxon>Dikarya</taxon>
        <taxon>Basidiomycota</taxon>
        <taxon>Agaricomycotina</taxon>
        <taxon>Agaricomycetes</taxon>
        <taxon>Agaricomycetidae</taxon>
        <taxon>Agaricales</taxon>
        <taxon>Marasmiineae</taxon>
        <taxon>Omphalotaceae</taxon>
        <taxon>Lentinula</taxon>
    </lineage>
</organism>
<proteinExistence type="predicted"/>
<sequence length="529" mass="57922">MSGNIVYIELRTRNLELSAELRASQKLNSTYENILQSRTVFPPAPPTSTLISSTATHSSTTLASGRLPKIETTFEPLTKEECCNIRFYHEKEWNDYKEQKKDTNEKAPKALGFLQAHDGTYTTGDASRLAQFYQHAKSLFNLFYTLYLDADSWGRMSSEVAGYFYRAMAAEFPELRSCNDGKWKARVYATNKYPDWKRDYRDQDKLMRDTAMEALHLDAAAKRPKPVHNSSPPRAHRPHKRQKRVSSTSRTVLAISVDSVSKVSKIPDPPLSLPVNEPGSTVPIAVLDTDEDMVTAKSSNIFDTVPPASADLVSATSAPGNVPAESITNGSEFSSISVLQHQTSRVFPQSDPPVTSAPDSSSVTMESMESSSVTALASSEVVVTPSAASSSNIQTLSATTNDLVDLTPKGFGNIRTRANPLSGFRITSILKPPAPASTMAPPKPKPTKAKKADEFMVADATSDTPRNLFALEYVKTHACTRAEFGGAWKALGDAGQKPWVLLSRKMRKDGKAKAVDVKNDKFLVNFSGN</sequence>
<comment type="caution">
    <text evidence="2">The sequence shown here is derived from an EMBL/GenBank/DDBJ whole genome shotgun (WGS) entry which is preliminary data.</text>
</comment>
<evidence type="ECO:0000313" key="3">
    <source>
        <dbReference type="Proteomes" id="UP001150238"/>
    </source>
</evidence>